<dbReference type="Pfam" id="PF08242">
    <property type="entry name" value="Methyltransf_12"/>
    <property type="match status" value="1"/>
</dbReference>
<dbReference type="GO" id="GO:0032259">
    <property type="term" value="P:methylation"/>
    <property type="evidence" value="ECO:0007669"/>
    <property type="project" value="UniProtKB-KW"/>
</dbReference>
<proteinExistence type="predicted"/>
<keyword evidence="2" id="KW-0489">Methyltransferase</keyword>
<name>A0A8T8HVH1_9PSEU</name>
<accession>A0A8T8HVH1</accession>
<dbReference type="EMBL" id="CP072788">
    <property type="protein sequence ID" value="QTR02407.1"/>
    <property type="molecule type" value="Genomic_DNA"/>
</dbReference>
<dbReference type="CDD" id="cd02440">
    <property type="entry name" value="AdoMet_MTases"/>
    <property type="match status" value="1"/>
</dbReference>
<feature type="domain" description="Methyltransferase type 12" evidence="1">
    <location>
        <begin position="61"/>
        <end position="155"/>
    </location>
</feature>
<protein>
    <submittedName>
        <fullName evidence="2">Methyltransferase</fullName>
    </submittedName>
</protein>
<dbReference type="Gene3D" id="3.40.50.150">
    <property type="entry name" value="Vaccinia Virus protein VP39"/>
    <property type="match status" value="1"/>
</dbReference>
<dbReference type="SUPFAM" id="SSF53335">
    <property type="entry name" value="S-adenosyl-L-methionine-dependent methyltransferases"/>
    <property type="match status" value="1"/>
</dbReference>
<dbReference type="GO" id="GO:0008168">
    <property type="term" value="F:methyltransferase activity"/>
    <property type="evidence" value="ECO:0007669"/>
    <property type="project" value="UniProtKB-KW"/>
</dbReference>
<evidence type="ECO:0000313" key="2">
    <source>
        <dbReference type="EMBL" id="QTR02407.1"/>
    </source>
</evidence>
<dbReference type="InterPro" id="IPR029063">
    <property type="entry name" value="SAM-dependent_MTases_sf"/>
</dbReference>
<reference evidence="2" key="1">
    <citation type="submission" date="2021-04" db="EMBL/GenBank/DDBJ databases">
        <title>Saccharothrix algeriensis WGS.</title>
        <authorList>
            <person name="Stuskova K."/>
            <person name="Hakalova E."/>
            <person name="Tebbal A.B."/>
            <person name="Eichmeier A."/>
        </authorList>
    </citation>
    <scope>NUCLEOTIDE SEQUENCE</scope>
    <source>
        <strain evidence="2">NRRL B-24137</strain>
    </source>
</reference>
<evidence type="ECO:0000313" key="3">
    <source>
        <dbReference type="Proteomes" id="UP000671828"/>
    </source>
</evidence>
<gene>
    <name evidence="2" type="ORF">J7S33_25205</name>
</gene>
<dbReference type="Proteomes" id="UP000671828">
    <property type="component" value="Chromosome"/>
</dbReference>
<sequence length="263" mass="28178">MGRGRRENPVPIGAASATVCAVTDVPANGHALLDFNSPLSDAKAYDLIDTLAPLRDAAVVDYGCGWAELLLRAVEHEPGATGLGVDSDDLAIARGRANAGARGLGDRVRLELADVTTYRAPAADVAISIGSSHAWGGTRQTLEAMRARLAPGGRLLLGDGFWESAPNARALEVFGEEGLGSLDELVDLAMACGYRLLNLATATRDEWDSFESRWCAVRERWLLENPDHPEAAGVRAIVDEHRDGWLKGYRGSLGFAYLTLARR</sequence>
<dbReference type="InterPro" id="IPR013217">
    <property type="entry name" value="Methyltransf_12"/>
</dbReference>
<evidence type="ECO:0000259" key="1">
    <source>
        <dbReference type="Pfam" id="PF08242"/>
    </source>
</evidence>
<dbReference type="AlphaFoldDB" id="A0A8T8HVH1"/>
<organism evidence="2 3">
    <name type="scientific">Saccharothrix algeriensis</name>
    <dbReference type="NCBI Taxonomy" id="173560"/>
    <lineage>
        <taxon>Bacteria</taxon>
        <taxon>Bacillati</taxon>
        <taxon>Actinomycetota</taxon>
        <taxon>Actinomycetes</taxon>
        <taxon>Pseudonocardiales</taxon>
        <taxon>Pseudonocardiaceae</taxon>
        <taxon>Saccharothrix</taxon>
    </lineage>
</organism>
<keyword evidence="2" id="KW-0808">Transferase</keyword>